<dbReference type="EMBL" id="JABULY010000004">
    <property type="protein sequence ID" value="MBV6532008.1"/>
    <property type="molecule type" value="Genomic_DNA"/>
</dbReference>
<evidence type="ECO:0000313" key="4">
    <source>
        <dbReference type="Proteomes" id="UP000732858"/>
    </source>
</evidence>
<dbReference type="GeneID" id="65549459"/>
<dbReference type="Proteomes" id="UP000732858">
    <property type="component" value="Unassembled WGS sequence"/>
</dbReference>
<dbReference type="AlphaFoldDB" id="A0A949SZW4"/>
<feature type="signal peptide" evidence="1">
    <location>
        <begin position="1"/>
        <end position="21"/>
    </location>
</feature>
<dbReference type="Proteomes" id="UP001196379">
    <property type="component" value="Unassembled WGS sequence"/>
</dbReference>
<protein>
    <recommendedName>
        <fullName evidence="6">Secreted protein</fullName>
    </recommendedName>
</protein>
<accession>A0A949SZW4</accession>
<evidence type="ECO:0000313" key="5">
    <source>
        <dbReference type="Proteomes" id="UP001196379"/>
    </source>
</evidence>
<evidence type="ECO:0000313" key="3">
    <source>
        <dbReference type="EMBL" id="MBV6546296.1"/>
    </source>
</evidence>
<proteinExistence type="predicted"/>
<feature type="chain" id="PRO_5037176378" description="Secreted protein" evidence="1">
    <location>
        <begin position="22"/>
        <end position="73"/>
    </location>
</feature>
<evidence type="ECO:0008006" key="6">
    <source>
        <dbReference type="Google" id="ProtNLM"/>
    </source>
</evidence>
<evidence type="ECO:0000256" key="1">
    <source>
        <dbReference type="SAM" id="SignalP"/>
    </source>
</evidence>
<evidence type="ECO:0000313" key="2">
    <source>
        <dbReference type="EMBL" id="MBV6532008.1"/>
    </source>
</evidence>
<gene>
    <name evidence="2" type="ORF">HT657_07650</name>
    <name evidence="3" type="ORF">HT672_03130</name>
</gene>
<comment type="caution">
    <text evidence="3">The sequence shown here is derived from an EMBL/GenBank/DDBJ whole genome shotgun (WGS) entry which is preliminary data.</text>
</comment>
<sequence length="73" mass="8394">MKLRKLMLLAIGLSSSSMVFANWETAFLKAEHRGNGLYNTCVYETILGYRFSLQMTFCQYSVEINTETGMVRK</sequence>
<dbReference type="EMBL" id="JABUMC010000004">
    <property type="protein sequence ID" value="MBV6546296.1"/>
    <property type="molecule type" value="Genomic_DNA"/>
</dbReference>
<keyword evidence="1" id="KW-0732">Signal</keyword>
<dbReference type="RefSeq" id="WP_157403557.1">
    <property type="nucleotide sequence ID" value="NZ_JABULY010000004.1"/>
</dbReference>
<organism evidence="3 4">
    <name type="scientific">Ursidibacter maritimus</name>
    <dbReference type="NCBI Taxonomy" id="1331689"/>
    <lineage>
        <taxon>Bacteria</taxon>
        <taxon>Pseudomonadati</taxon>
        <taxon>Pseudomonadota</taxon>
        <taxon>Gammaproteobacteria</taxon>
        <taxon>Pasteurellales</taxon>
        <taxon>Pasteurellaceae</taxon>
        <taxon>Ursidibacter</taxon>
    </lineage>
</organism>
<name>A0A949SZW4_9PAST</name>
<reference evidence="3 5" key="1">
    <citation type="journal article" date="2021" name="Mol. Ecol.">
        <title>Polar bear-adapted Ursidibacter maritimus are remarkably conserved after generations in captivity.</title>
        <authorList>
            <person name="Espinosa-Gongora C."/>
            <person name="Hansen M.J."/>
            <person name="Bertelsen M.F."/>
            <person name="Bojesen A.M."/>
        </authorList>
    </citation>
    <scope>NUCLEOTIDE SEQUENCE</scope>
    <source>
        <strain evidence="3">Pb43105x</strain>
        <strain evidence="2 5">Pb43106</strain>
    </source>
</reference>
<keyword evidence="5" id="KW-1185">Reference proteome</keyword>